<comment type="similarity">
    <text evidence="1">Belongs to the glycosyl hydrolase 2 family.</text>
</comment>
<dbReference type="InterPro" id="IPR017853">
    <property type="entry name" value="GH"/>
</dbReference>
<dbReference type="InterPro" id="IPR006103">
    <property type="entry name" value="Glyco_hydro_2_cat"/>
</dbReference>
<evidence type="ECO:0000259" key="2">
    <source>
        <dbReference type="Pfam" id="PF02836"/>
    </source>
</evidence>
<gene>
    <name evidence="4" type="ORF">H9710_08770</name>
</gene>
<dbReference type="SUPFAM" id="SSF51445">
    <property type="entry name" value="(Trans)glycosidases"/>
    <property type="match status" value="1"/>
</dbReference>
<evidence type="ECO:0000259" key="3">
    <source>
        <dbReference type="Pfam" id="PF02837"/>
    </source>
</evidence>
<comment type="caution">
    <text evidence="4">The sequence shown here is derived from an EMBL/GenBank/DDBJ whole genome shotgun (WGS) entry which is preliminary data.</text>
</comment>
<evidence type="ECO:0000313" key="5">
    <source>
        <dbReference type="Proteomes" id="UP000826793"/>
    </source>
</evidence>
<dbReference type="InterPro" id="IPR006104">
    <property type="entry name" value="Glyco_hydro_2_N"/>
</dbReference>
<feature type="domain" description="Glycoside hydrolase family 2 catalytic" evidence="2">
    <location>
        <begin position="274"/>
        <end position="426"/>
    </location>
</feature>
<dbReference type="SUPFAM" id="SSF49303">
    <property type="entry name" value="beta-Galactosidase/glucuronidase domain"/>
    <property type="match status" value="1"/>
</dbReference>
<evidence type="ECO:0000313" key="4">
    <source>
        <dbReference type="EMBL" id="HJB98656.1"/>
    </source>
</evidence>
<proteinExistence type="inferred from homology"/>
<dbReference type="InterPro" id="IPR036156">
    <property type="entry name" value="Beta-gal/glucu_dom_sf"/>
</dbReference>
<sequence>MNIPRAEHPNPQWERKNWRNLNGLWEFEWDYGCSAVQRRLWEKETFAHTILVPFCPESKLSGLAHTDFIPGVAYRRTFSLSEQELSGRVLLHFGAVDYEAWVYVNGQPAGTHKGGYTSFSLDVTPYVTAGENTLFVAARDDVRSGLQPKGKQADQYYSSGCDYTRTTGIWQTVWLEFVPETYLQYARYYPDPQNGCVTVSGLAKGEGTLRLTALWEGKPVGEKTIAVQDGFFTTQLDLEEIHLWEAGKGGLYTLLLSLENDQVSSYFGLRTVAFQGRKFLLNGKPLFQRFVLDQGFYPDGIYTAPTEEDLIQDITLSFAAGFNGARLHEKVFEPRFLYHCDRLGYLVWGEFPNWGLDHSHPLATEIVLNQWSEAVERDCNHPAIIGWCPFNETWGYHEEKEQNALLSSLYKLTKRLDPTRPCIDASGNFRVLSEVYDIHDYDQNTETFRQRWDSFTEKIRENGGSIPKDDPFFQDLPWGEHGKGPFFQQPYQGQPIFLSEYGGIRWVENTVEGWGYGNAPTTAEEFFARYKGLTEALLQNPEIFGFCYTQLYDIEQEINGLYTYDRKEKFPISIIREINQQKAACEEE</sequence>
<dbReference type="PANTHER" id="PTHR42732:SF3">
    <property type="entry name" value="HYDROLASE"/>
    <property type="match status" value="1"/>
</dbReference>
<accession>A0A9D2SGC8</accession>
<evidence type="ECO:0000256" key="1">
    <source>
        <dbReference type="ARBA" id="ARBA00007401"/>
    </source>
</evidence>
<dbReference type="InterPro" id="IPR051913">
    <property type="entry name" value="GH2_Domain-Containing"/>
</dbReference>
<dbReference type="Gene3D" id="3.20.20.80">
    <property type="entry name" value="Glycosidases"/>
    <property type="match status" value="1"/>
</dbReference>
<dbReference type="Pfam" id="PF02836">
    <property type="entry name" value="Glyco_hydro_2_C"/>
    <property type="match status" value="1"/>
</dbReference>
<dbReference type="Pfam" id="PF02837">
    <property type="entry name" value="Glyco_hydro_2_N"/>
    <property type="match status" value="1"/>
</dbReference>
<dbReference type="EMBL" id="DWXG01000074">
    <property type="protein sequence ID" value="HJB98656.1"/>
    <property type="molecule type" value="Genomic_DNA"/>
</dbReference>
<reference evidence="4" key="1">
    <citation type="journal article" date="2021" name="PeerJ">
        <title>Extensive microbial diversity within the chicken gut microbiome revealed by metagenomics and culture.</title>
        <authorList>
            <person name="Gilroy R."/>
            <person name="Ravi A."/>
            <person name="Getino M."/>
            <person name="Pursley I."/>
            <person name="Horton D.L."/>
            <person name="Alikhan N.F."/>
            <person name="Baker D."/>
            <person name="Gharbi K."/>
            <person name="Hall N."/>
            <person name="Watson M."/>
            <person name="Adriaenssens E.M."/>
            <person name="Foster-Nyarko E."/>
            <person name="Jarju S."/>
            <person name="Secka A."/>
            <person name="Antonio M."/>
            <person name="Oren A."/>
            <person name="Chaudhuri R.R."/>
            <person name="La Ragione R."/>
            <person name="Hildebrand F."/>
            <person name="Pallen M.J."/>
        </authorList>
    </citation>
    <scope>NUCLEOTIDE SEQUENCE</scope>
    <source>
        <strain evidence="4">CHK185-1770</strain>
    </source>
</reference>
<name>A0A9D2SGC8_9FIRM</name>
<feature type="domain" description="Glycosyl hydrolases family 2 sugar binding" evidence="3">
    <location>
        <begin position="19"/>
        <end position="175"/>
    </location>
</feature>
<protein>
    <submittedName>
        <fullName evidence="4">Beta-galactosidase</fullName>
    </submittedName>
</protein>
<dbReference type="InterPro" id="IPR008979">
    <property type="entry name" value="Galactose-bd-like_sf"/>
</dbReference>
<dbReference type="Proteomes" id="UP000826793">
    <property type="component" value="Unassembled WGS sequence"/>
</dbReference>
<dbReference type="PANTHER" id="PTHR42732">
    <property type="entry name" value="BETA-GALACTOSIDASE"/>
    <property type="match status" value="1"/>
</dbReference>
<reference evidence="4" key="2">
    <citation type="submission" date="2021-04" db="EMBL/GenBank/DDBJ databases">
        <authorList>
            <person name="Gilroy R."/>
        </authorList>
    </citation>
    <scope>NUCLEOTIDE SEQUENCE</scope>
    <source>
        <strain evidence="4">CHK185-1770</strain>
    </source>
</reference>
<dbReference type="Gene3D" id="2.60.120.260">
    <property type="entry name" value="Galactose-binding domain-like"/>
    <property type="match status" value="1"/>
</dbReference>
<dbReference type="SUPFAM" id="SSF49785">
    <property type="entry name" value="Galactose-binding domain-like"/>
    <property type="match status" value="1"/>
</dbReference>
<dbReference type="GO" id="GO:0004553">
    <property type="term" value="F:hydrolase activity, hydrolyzing O-glycosyl compounds"/>
    <property type="evidence" value="ECO:0007669"/>
    <property type="project" value="InterPro"/>
</dbReference>
<dbReference type="AlphaFoldDB" id="A0A9D2SGC8"/>
<dbReference type="GO" id="GO:0005975">
    <property type="term" value="P:carbohydrate metabolic process"/>
    <property type="evidence" value="ECO:0007669"/>
    <property type="project" value="InterPro"/>
</dbReference>
<organism evidence="4 5">
    <name type="scientific">Candidatus Acutalibacter pullicola</name>
    <dbReference type="NCBI Taxonomy" id="2838417"/>
    <lineage>
        <taxon>Bacteria</taxon>
        <taxon>Bacillati</taxon>
        <taxon>Bacillota</taxon>
        <taxon>Clostridia</taxon>
        <taxon>Eubacteriales</taxon>
        <taxon>Acutalibacteraceae</taxon>
        <taxon>Acutalibacter</taxon>
    </lineage>
</organism>